<feature type="domain" description="ABC-2 type transporter transmembrane" evidence="6">
    <location>
        <begin position="19"/>
        <end position="363"/>
    </location>
</feature>
<evidence type="ECO:0000313" key="8">
    <source>
        <dbReference type="Proteomes" id="UP000095594"/>
    </source>
</evidence>
<feature type="transmembrane region" description="Helical" evidence="5">
    <location>
        <begin position="178"/>
        <end position="200"/>
    </location>
</feature>
<proteinExistence type="predicted"/>
<accession>A0A174IH25</accession>
<sequence>MISIIKGIILNQIRKKNSTLFKIVFPVFLILVLGFTLSNDFETGRDTSLDKLDVLYIDNGDDYSKEVLKAFKKIDSGLEIEFKEATSIEEAKQRVRIEKAVFLYLNKGIIEIYSNDKYITNSSIVYGMLKGISNGLNATLEMYNVNPQRDFTITPIEKNGILDVETIASTKSPSSMDYYGVAEIGLMIFYYFSMPIYYMKEERKRNIKDRILLSGISNRKYYFASFIGYSVFAFSTTTLAYLISKFILGINYGNNILILPIAALPFITLVISLGMFLSIVLKDEDRGEIIGSSVVIPILCFLGGGYIALGDDVNVLFNIVTKISPLRWFNNGLFRYIYNGDSSMLITWVIIGSLATIILLALIYYILGKEDFIDGKCMDSI</sequence>
<dbReference type="InterPro" id="IPR013525">
    <property type="entry name" value="ABC2_TM"/>
</dbReference>
<feature type="transmembrane region" description="Helical" evidence="5">
    <location>
        <begin position="345"/>
        <end position="367"/>
    </location>
</feature>
<dbReference type="InterPro" id="IPR052902">
    <property type="entry name" value="ABC-2_transporter"/>
</dbReference>
<feature type="transmembrane region" description="Helical" evidence="5">
    <location>
        <begin position="256"/>
        <end position="277"/>
    </location>
</feature>
<dbReference type="OrthoDB" id="1864035at2"/>
<dbReference type="EMBL" id="CYZX01000017">
    <property type="protein sequence ID" value="CUO84385.1"/>
    <property type="molecule type" value="Genomic_DNA"/>
</dbReference>
<comment type="subcellular location">
    <subcellularLocation>
        <location evidence="1">Membrane</location>
        <topology evidence="1">Multi-pass membrane protein</topology>
    </subcellularLocation>
</comment>
<gene>
    <name evidence="7" type="primary">sagH</name>
    <name evidence="7" type="ORF">ERS852471_02442</name>
</gene>
<keyword evidence="7" id="KW-0067">ATP-binding</keyword>
<organism evidence="7 8">
    <name type="scientific">Clostridium disporicum</name>
    <dbReference type="NCBI Taxonomy" id="84024"/>
    <lineage>
        <taxon>Bacteria</taxon>
        <taxon>Bacillati</taxon>
        <taxon>Bacillota</taxon>
        <taxon>Clostridia</taxon>
        <taxon>Eubacteriales</taxon>
        <taxon>Clostridiaceae</taxon>
        <taxon>Clostridium</taxon>
    </lineage>
</organism>
<evidence type="ECO:0000259" key="6">
    <source>
        <dbReference type="Pfam" id="PF12698"/>
    </source>
</evidence>
<reference evidence="7 8" key="1">
    <citation type="submission" date="2015-09" db="EMBL/GenBank/DDBJ databases">
        <authorList>
            <consortium name="Pathogen Informatics"/>
        </authorList>
    </citation>
    <scope>NUCLEOTIDE SEQUENCE [LARGE SCALE GENOMIC DNA]</scope>
    <source>
        <strain evidence="7 8">2789STDY5834856</strain>
    </source>
</reference>
<name>A0A174IH25_9CLOT</name>
<evidence type="ECO:0000313" key="7">
    <source>
        <dbReference type="EMBL" id="CUO84385.1"/>
    </source>
</evidence>
<evidence type="ECO:0000256" key="1">
    <source>
        <dbReference type="ARBA" id="ARBA00004141"/>
    </source>
</evidence>
<dbReference type="GO" id="GO:0005524">
    <property type="term" value="F:ATP binding"/>
    <property type="evidence" value="ECO:0007669"/>
    <property type="project" value="UniProtKB-KW"/>
</dbReference>
<keyword evidence="7" id="KW-0547">Nucleotide-binding</keyword>
<dbReference type="RefSeq" id="WP_055266934.1">
    <property type="nucleotide sequence ID" value="NZ_CABIXQ010000017.1"/>
</dbReference>
<feature type="transmembrane region" description="Helical" evidence="5">
    <location>
        <begin position="289"/>
        <end position="309"/>
    </location>
</feature>
<feature type="transmembrane region" description="Helical" evidence="5">
    <location>
        <begin position="221"/>
        <end position="244"/>
    </location>
</feature>
<dbReference type="PANTHER" id="PTHR43027:SF1">
    <property type="entry name" value="DOXORUBICIN RESISTANCE ABC TRANSPORTER PERMEASE PROTEIN DRRC-RELATED"/>
    <property type="match status" value="1"/>
</dbReference>
<dbReference type="AlphaFoldDB" id="A0A174IH25"/>
<keyword evidence="4 5" id="KW-0472">Membrane</keyword>
<evidence type="ECO:0000256" key="4">
    <source>
        <dbReference type="ARBA" id="ARBA00023136"/>
    </source>
</evidence>
<feature type="transmembrane region" description="Helical" evidence="5">
    <location>
        <begin position="20"/>
        <end position="38"/>
    </location>
</feature>
<evidence type="ECO:0000256" key="5">
    <source>
        <dbReference type="SAM" id="Phobius"/>
    </source>
</evidence>
<dbReference type="GO" id="GO:0016020">
    <property type="term" value="C:membrane"/>
    <property type="evidence" value="ECO:0007669"/>
    <property type="project" value="UniProtKB-SubCell"/>
</dbReference>
<keyword evidence="3 5" id="KW-1133">Transmembrane helix</keyword>
<dbReference type="PANTHER" id="PTHR43027">
    <property type="entry name" value="DOXORUBICIN RESISTANCE ABC TRANSPORTER PERMEASE PROTEIN DRRC-RELATED"/>
    <property type="match status" value="1"/>
</dbReference>
<evidence type="ECO:0000256" key="3">
    <source>
        <dbReference type="ARBA" id="ARBA00022989"/>
    </source>
</evidence>
<evidence type="ECO:0000256" key="2">
    <source>
        <dbReference type="ARBA" id="ARBA00022692"/>
    </source>
</evidence>
<keyword evidence="2 5" id="KW-0812">Transmembrane</keyword>
<protein>
    <submittedName>
        <fullName evidence="7">ABC transporter permease/ATP-binding protein</fullName>
    </submittedName>
</protein>
<dbReference type="Pfam" id="PF12698">
    <property type="entry name" value="ABC2_membrane_3"/>
    <property type="match status" value="1"/>
</dbReference>
<dbReference type="GO" id="GO:0140359">
    <property type="term" value="F:ABC-type transporter activity"/>
    <property type="evidence" value="ECO:0007669"/>
    <property type="project" value="InterPro"/>
</dbReference>
<dbReference type="Proteomes" id="UP000095594">
    <property type="component" value="Unassembled WGS sequence"/>
</dbReference>